<protein>
    <recommendedName>
        <fullName evidence="1">DUF6292 domain-containing protein</fullName>
    </recommendedName>
</protein>
<feature type="domain" description="DUF6292" evidence="1">
    <location>
        <begin position="16"/>
        <end position="99"/>
    </location>
</feature>
<organism evidence="2 3">
    <name type="scientific">Saccharothrix yanglingensis</name>
    <dbReference type="NCBI Taxonomy" id="659496"/>
    <lineage>
        <taxon>Bacteria</taxon>
        <taxon>Bacillati</taxon>
        <taxon>Actinomycetota</taxon>
        <taxon>Actinomycetes</taxon>
        <taxon>Pseudonocardiales</taxon>
        <taxon>Pseudonocardiaceae</taxon>
        <taxon>Saccharothrix</taxon>
    </lineage>
</organism>
<dbReference type="Proteomes" id="UP001225605">
    <property type="component" value="Unassembled WGS sequence"/>
</dbReference>
<proteinExistence type="predicted"/>
<reference evidence="2 3" key="1">
    <citation type="submission" date="2017-06" db="EMBL/GenBank/DDBJ databases">
        <title>Cultured bacterium strain Saccharothrix yanglingensis Hhs.015.</title>
        <authorList>
            <person name="Xia Y."/>
        </authorList>
    </citation>
    <scope>NUCLEOTIDE SEQUENCE [LARGE SCALE GENOMIC DNA]</scope>
    <source>
        <strain evidence="2 3">Hhs.015</strain>
    </source>
</reference>
<dbReference type="InterPro" id="IPR046259">
    <property type="entry name" value="DUF6292"/>
</dbReference>
<accession>A0ABU0WZ37</accession>
<keyword evidence="3" id="KW-1185">Reference proteome</keyword>
<evidence type="ECO:0000259" key="1">
    <source>
        <dbReference type="Pfam" id="PF19809"/>
    </source>
</evidence>
<gene>
    <name evidence="2" type="ORF">CKY47_14320</name>
</gene>
<comment type="caution">
    <text evidence="2">The sequence shown here is derived from an EMBL/GenBank/DDBJ whole genome shotgun (WGS) entry which is preliminary data.</text>
</comment>
<dbReference type="Pfam" id="PF19809">
    <property type="entry name" value="DUF6292"/>
    <property type="match status" value="1"/>
</dbReference>
<dbReference type="EMBL" id="NSDM01000005">
    <property type="protein sequence ID" value="MDQ2585133.1"/>
    <property type="molecule type" value="Genomic_DNA"/>
</dbReference>
<name>A0ABU0WZ37_9PSEU</name>
<dbReference type="RefSeq" id="WP_306746446.1">
    <property type="nucleotide sequence ID" value="NZ_NSDM01000005.1"/>
</dbReference>
<evidence type="ECO:0000313" key="3">
    <source>
        <dbReference type="Proteomes" id="UP001225605"/>
    </source>
</evidence>
<sequence>MDLDFDDSTTRALRRYARSVTSALGLGGDCWCVQGDHHVGIYLALDGRLDAYPDHDVALLWDERHGWSAVVEADGGRDVVVGRLDGLAVPWPGAVAEWVVGLFERPTDTPDADAALLRAS</sequence>
<evidence type="ECO:0000313" key="2">
    <source>
        <dbReference type="EMBL" id="MDQ2585133.1"/>
    </source>
</evidence>